<reference evidence="1" key="1">
    <citation type="submission" date="2021-06" db="EMBL/GenBank/DDBJ databases">
        <authorList>
            <person name="Kallberg Y."/>
            <person name="Tangrot J."/>
            <person name="Rosling A."/>
        </authorList>
    </citation>
    <scope>NUCLEOTIDE SEQUENCE</scope>
    <source>
        <strain evidence="1">28 12/20/2015</strain>
    </source>
</reference>
<name>A0ACA9R030_9GLOM</name>
<sequence>GSREKLPQETTPLEPTFSANNPYIKSLEENLQANKEQDVPMPTAEHFSDAEEMLIESEKQFFFHNKSPIENKRKTKRNKQEKNILIERQRAHVANCQLENDLKALKPSV</sequence>
<evidence type="ECO:0000313" key="2">
    <source>
        <dbReference type="Proteomes" id="UP000789366"/>
    </source>
</evidence>
<comment type="caution">
    <text evidence="1">The sequence shown here is derived from an EMBL/GenBank/DDBJ whole genome shotgun (WGS) entry which is preliminary data.</text>
</comment>
<feature type="non-terminal residue" evidence="1">
    <location>
        <position position="109"/>
    </location>
</feature>
<evidence type="ECO:0000313" key="1">
    <source>
        <dbReference type="EMBL" id="CAG8770855.1"/>
    </source>
</evidence>
<gene>
    <name evidence="1" type="ORF">SPELUC_LOCUS15768</name>
</gene>
<dbReference type="EMBL" id="CAJVPW010053926">
    <property type="protein sequence ID" value="CAG8770855.1"/>
    <property type="molecule type" value="Genomic_DNA"/>
</dbReference>
<dbReference type="Proteomes" id="UP000789366">
    <property type="component" value="Unassembled WGS sequence"/>
</dbReference>
<keyword evidence="2" id="KW-1185">Reference proteome</keyword>
<feature type="non-terminal residue" evidence="1">
    <location>
        <position position="1"/>
    </location>
</feature>
<proteinExistence type="predicted"/>
<accession>A0ACA9R030</accession>
<organism evidence="1 2">
    <name type="scientific">Cetraspora pellucida</name>
    <dbReference type="NCBI Taxonomy" id="1433469"/>
    <lineage>
        <taxon>Eukaryota</taxon>
        <taxon>Fungi</taxon>
        <taxon>Fungi incertae sedis</taxon>
        <taxon>Mucoromycota</taxon>
        <taxon>Glomeromycotina</taxon>
        <taxon>Glomeromycetes</taxon>
        <taxon>Diversisporales</taxon>
        <taxon>Gigasporaceae</taxon>
        <taxon>Cetraspora</taxon>
    </lineage>
</organism>
<protein>
    <submittedName>
        <fullName evidence="1">13922_t:CDS:1</fullName>
    </submittedName>
</protein>